<dbReference type="InterPro" id="IPR017850">
    <property type="entry name" value="Alkaline_phosphatase_core_sf"/>
</dbReference>
<accession>A0ABS4WY43</accession>
<dbReference type="RefSeq" id="WP_209899957.1">
    <property type="nucleotide sequence ID" value="NZ_BAAAJW010000004.1"/>
</dbReference>
<proteinExistence type="inferred from homology"/>
<dbReference type="PANTHER" id="PTHR42693:SF53">
    <property type="entry name" value="ENDO-4-O-SULFATASE"/>
    <property type="match status" value="1"/>
</dbReference>
<organism evidence="5 6">
    <name type="scientific">Brachybacterium sacelli</name>
    <dbReference type="NCBI Taxonomy" id="173364"/>
    <lineage>
        <taxon>Bacteria</taxon>
        <taxon>Bacillati</taxon>
        <taxon>Actinomycetota</taxon>
        <taxon>Actinomycetes</taxon>
        <taxon>Micrococcales</taxon>
        <taxon>Dermabacteraceae</taxon>
        <taxon>Brachybacterium</taxon>
    </lineage>
</organism>
<keyword evidence="2" id="KW-0378">Hydrolase</keyword>
<keyword evidence="6" id="KW-1185">Reference proteome</keyword>
<evidence type="ECO:0000313" key="6">
    <source>
        <dbReference type="Proteomes" id="UP001519290"/>
    </source>
</evidence>
<feature type="domain" description="Sulfatase N-terminal" evidence="4">
    <location>
        <begin position="7"/>
        <end position="344"/>
    </location>
</feature>
<dbReference type="PANTHER" id="PTHR42693">
    <property type="entry name" value="ARYLSULFATASE FAMILY MEMBER"/>
    <property type="match status" value="1"/>
</dbReference>
<evidence type="ECO:0000256" key="2">
    <source>
        <dbReference type="ARBA" id="ARBA00022801"/>
    </source>
</evidence>
<evidence type="ECO:0000256" key="1">
    <source>
        <dbReference type="ARBA" id="ARBA00008779"/>
    </source>
</evidence>
<sequence length="493" mass="54607">MPETPAPDVIVLMTDQQRVGCTAAQGGPDTMPRTDALLAAGTRFERAYTTSPVCVPARTSLLTGRFPTAHRVRQNSTAAHAHYGTDLLEVLRGAGYSLHFSGKPHMHPGPQDFDTYTGPYFHDSGPDPTRSGPSAGDDEDHAGFESWQRDLDHGVANTPTPFPLADQFPTRIVDGALDALEAAPRDHPRFLWVSFPEPHNPYQAPEPYFSMFEDEVPERATDASVLDGMDWRFRWLHRLLEDKRPGSDRDWRRYRANYLGMLRLIDDQIGRLLDAVAAGGRETLVVVLSDHGDFTGEYGLQRKGAAMPDVLMRIPLGFAGPGIASQVRDEPVSIIDVLPTLAERLTGQIPAGVQGRSLDPLLRGEDAPAAEFGSILGELGYGGVSYTETDRPPLHFPYEGASFDELNSVTLGGEMRMLVRGRHKLVVDDRGHDTLHDLEADPFEIHDLAADPGHQQVRAELHRDLVRWMMRAADDLPTGAYTPRTRPHNWRWA</sequence>
<comment type="caution">
    <text evidence="5">The sequence shown here is derived from an EMBL/GenBank/DDBJ whole genome shotgun (WGS) entry which is preliminary data.</text>
</comment>
<feature type="region of interest" description="Disordered" evidence="3">
    <location>
        <begin position="106"/>
        <end position="142"/>
    </location>
</feature>
<evidence type="ECO:0000313" key="5">
    <source>
        <dbReference type="EMBL" id="MBP2381061.1"/>
    </source>
</evidence>
<name>A0ABS4WY43_9MICO</name>
<dbReference type="Pfam" id="PF00884">
    <property type="entry name" value="Sulfatase"/>
    <property type="match status" value="1"/>
</dbReference>
<reference evidence="5 6" key="1">
    <citation type="submission" date="2021-03" db="EMBL/GenBank/DDBJ databases">
        <title>Sequencing the genomes of 1000 actinobacteria strains.</title>
        <authorList>
            <person name="Klenk H.-P."/>
        </authorList>
    </citation>
    <scope>NUCLEOTIDE SEQUENCE [LARGE SCALE GENOMIC DNA]</scope>
    <source>
        <strain evidence="5 6">DSM 14566</strain>
    </source>
</reference>
<protein>
    <submittedName>
        <fullName evidence="5">Arylsulfatase A-like enzyme</fullName>
    </submittedName>
</protein>
<dbReference type="EMBL" id="JAGIOD010000001">
    <property type="protein sequence ID" value="MBP2381061.1"/>
    <property type="molecule type" value="Genomic_DNA"/>
</dbReference>
<dbReference type="Gene3D" id="3.40.720.10">
    <property type="entry name" value="Alkaline Phosphatase, subunit A"/>
    <property type="match status" value="1"/>
</dbReference>
<gene>
    <name evidence="5" type="ORF">JOF43_001018</name>
</gene>
<comment type="similarity">
    <text evidence="1">Belongs to the sulfatase family.</text>
</comment>
<evidence type="ECO:0000256" key="3">
    <source>
        <dbReference type="SAM" id="MobiDB-lite"/>
    </source>
</evidence>
<dbReference type="SUPFAM" id="SSF53649">
    <property type="entry name" value="Alkaline phosphatase-like"/>
    <property type="match status" value="1"/>
</dbReference>
<dbReference type="InterPro" id="IPR050738">
    <property type="entry name" value="Sulfatase"/>
</dbReference>
<evidence type="ECO:0000259" key="4">
    <source>
        <dbReference type="Pfam" id="PF00884"/>
    </source>
</evidence>
<dbReference type="Proteomes" id="UP001519290">
    <property type="component" value="Unassembled WGS sequence"/>
</dbReference>
<dbReference type="InterPro" id="IPR000917">
    <property type="entry name" value="Sulfatase_N"/>
</dbReference>